<evidence type="ECO:0000313" key="2">
    <source>
        <dbReference type="EMBL" id="TKD51627.1"/>
    </source>
</evidence>
<dbReference type="PANTHER" id="PTHR33361:SF2">
    <property type="entry name" value="DUF885 DOMAIN-CONTAINING PROTEIN"/>
    <property type="match status" value="1"/>
</dbReference>
<evidence type="ECO:0000256" key="1">
    <source>
        <dbReference type="SAM" id="SignalP"/>
    </source>
</evidence>
<dbReference type="Pfam" id="PF05960">
    <property type="entry name" value="DUF885"/>
    <property type="match status" value="1"/>
</dbReference>
<dbReference type="PROSITE" id="PS51318">
    <property type="entry name" value="TAT"/>
    <property type="match status" value="1"/>
</dbReference>
<accession>A0A4U1L3Z2</accession>
<protein>
    <submittedName>
        <fullName evidence="2">DUF885 family protein</fullName>
    </submittedName>
</protein>
<reference evidence="2 3" key="1">
    <citation type="submission" date="2019-04" db="EMBL/GenBank/DDBJ databases">
        <authorList>
            <person name="Yang Y."/>
            <person name="Wei D."/>
        </authorList>
    </citation>
    <scope>NUCLEOTIDE SEQUENCE [LARGE SCALE GENOMIC DNA]</scope>
    <source>
        <strain evidence="2 3">L-1-4w-11</strain>
    </source>
</reference>
<sequence length="614" mass="67433">MMIDRRTLLMTGAAAIAASVPGVAALARPLPQSDPAAKAALDALYARLWDAELAGSPQLATTLGLDDAPVLAPLRSRLDDRSDEAFARHMQTLRDARTTLKGIDVARLDGIDRVSHRTLAFFADITLEGYDRFAYGEPGYPRAYAINQLDGVYNNIPDFLDTKHVIEEAADAEAYCERLGAFARVLDQETARSRRDAGRGAAAPDFILDTCIRQLTLLRAPAPAEAMLTQSVVRRAAAAGISGDWQRRAAGLVEREVYPALDRQIAELKRQRATANHDAGAWRLPDGEAYYDWGIRLFNTKPFTGDEIHRLGLEMVAENRAAIEAILRADGKTTGPLGDRITAMARERGAIYANSDAGRAKMLEDATRQIAEITALLPRYFRTIPRAPVVAKRIPPAIEAGKAGGYYSHGSIDGKVPGSYYINMRDMADRSIVGLATLTHHEAVPGHHMQISLSLENEAIPMWRRNMECSAFVEGWALYAQLVADEMGIFADDPLGKLGFLQSELFRAARLVVDSGLNHKRWSREKAIDYMVDATGSSRDAVTSEVDRYCLIPGQAPSYKIGQREWSRLRGKAQAALGARFDVRDFHDAGLLAGIMPLGVLDMHIEDWIAARRA</sequence>
<dbReference type="AlphaFoldDB" id="A0A4U1L3Z2"/>
<dbReference type="OrthoDB" id="9763405at2"/>
<organism evidence="2 3">
    <name type="scientific">Sphingomonas baiyangensis</name>
    <dbReference type="NCBI Taxonomy" id="2572576"/>
    <lineage>
        <taxon>Bacteria</taxon>
        <taxon>Pseudomonadati</taxon>
        <taxon>Pseudomonadota</taxon>
        <taxon>Alphaproteobacteria</taxon>
        <taxon>Sphingomonadales</taxon>
        <taxon>Sphingomonadaceae</taxon>
        <taxon>Sphingomonas</taxon>
    </lineage>
</organism>
<dbReference type="EMBL" id="SWKR01000002">
    <property type="protein sequence ID" value="TKD51627.1"/>
    <property type="molecule type" value="Genomic_DNA"/>
</dbReference>
<name>A0A4U1L3Z2_9SPHN</name>
<gene>
    <name evidence="2" type="ORF">FBR43_13335</name>
</gene>
<dbReference type="InterPro" id="IPR010281">
    <property type="entry name" value="DUF885"/>
</dbReference>
<keyword evidence="3" id="KW-1185">Reference proteome</keyword>
<dbReference type="RefSeq" id="WP_136943564.1">
    <property type="nucleotide sequence ID" value="NZ_SWKR01000002.1"/>
</dbReference>
<feature type="chain" id="PRO_5020301105" evidence="1">
    <location>
        <begin position="25"/>
        <end position="614"/>
    </location>
</feature>
<dbReference type="InterPro" id="IPR006311">
    <property type="entry name" value="TAT_signal"/>
</dbReference>
<evidence type="ECO:0000313" key="3">
    <source>
        <dbReference type="Proteomes" id="UP000309138"/>
    </source>
</evidence>
<proteinExistence type="predicted"/>
<feature type="signal peptide" evidence="1">
    <location>
        <begin position="1"/>
        <end position="24"/>
    </location>
</feature>
<keyword evidence="1" id="KW-0732">Signal</keyword>
<dbReference type="PANTHER" id="PTHR33361">
    <property type="entry name" value="GLR0591 PROTEIN"/>
    <property type="match status" value="1"/>
</dbReference>
<dbReference type="Proteomes" id="UP000309138">
    <property type="component" value="Unassembled WGS sequence"/>
</dbReference>
<comment type="caution">
    <text evidence="2">The sequence shown here is derived from an EMBL/GenBank/DDBJ whole genome shotgun (WGS) entry which is preliminary data.</text>
</comment>